<name>A0AA48GRG8_9BACT</name>
<accession>A0AA48GRG8</accession>
<evidence type="ECO:0000256" key="4">
    <source>
        <dbReference type="ARBA" id="ARBA00023136"/>
    </source>
</evidence>
<comment type="subcellular location">
    <subcellularLocation>
        <location evidence="1">Membrane</location>
        <topology evidence="1">Single-pass membrane protein</topology>
    </subcellularLocation>
</comment>
<dbReference type="GO" id="GO:0055085">
    <property type="term" value="P:transmembrane transport"/>
    <property type="evidence" value="ECO:0007669"/>
    <property type="project" value="InterPro"/>
</dbReference>
<dbReference type="Gene3D" id="3.30.1150.10">
    <property type="match status" value="1"/>
</dbReference>
<proteinExistence type="predicted"/>
<gene>
    <name evidence="6" type="ORF">METESE_11850</name>
</gene>
<dbReference type="KEGG" id="msea:METESE_11850"/>
<dbReference type="Proteomes" id="UP001228113">
    <property type="component" value="Chromosome"/>
</dbReference>
<dbReference type="InterPro" id="IPR011990">
    <property type="entry name" value="TPR-like_helical_dom_sf"/>
</dbReference>
<protein>
    <recommendedName>
        <fullName evidence="5">TonB C-terminal domain-containing protein</fullName>
    </recommendedName>
</protein>
<dbReference type="Pfam" id="PF03544">
    <property type="entry name" value="TonB_C"/>
    <property type="match status" value="1"/>
</dbReference>
<dbReference type="SUPFAM" id="SSF74653">
    <property type="entry name" value="TolA/TonB C-terminal domain"/>
    <property type="match status" value="1"/>
</dbReference>
<feature type="domain" description="TonB C-terminal" evidence="5">
    <location>
        <begin position="160"/>
        <end position="225"/>
    </location>
</feature>
<dbReference type="AlphaFoldDB" id="A0AA48GRG8"/>
<keyword evidence="3" id="KW-1133">Transmembrane helix</keyword>
<dbReference type="InterPro" id="IPR006260">
    <property type="entry name" value="TonB/TolA_C"/>
</dbReference>
<dbReference type="RefSeq" id="WP_316411261.1">
    <property type="nucleotide sequence ID" value="NZ_AP027081.1"/>
</dbReference>
<evidence type="ECO:0000256" key="2">
    <source>
        <dbReference type="ARBA" id="ARBA00022692"/>
    </source>
</evidence>
<keyword evidence="2" id="KW-0812">Transmembrane</keyword>
<evidence type="ECO:0000256" key="3">
    <source>
        <dbReference type="ARBA" id="ARBA00022989"/>
    </source>
</evidence>
<sequence length="362" mass="40000">MLEFRTSTLCGLLLAWPGWAGPSPEPPARPKAVYSAPIPEIKAVALQSFHNLAHPDNKVRALSNYMAVQPRIEDEKQVYFKDYVELMSEKGDIFFYDILFATDKATGVIRFRIEEAVESRCPDFATPKNTRTKCPSHGKHPAVGNFYKVSNSRIFHPGKNPDYPFLARYFTVSKEVTVKIHLDAAGTPTRYDIVQGHPLLNQAVMDYARQCRFSPATINDAPIASAQTLVLPFRVKPQPGPAAPTAASEPRVTGDTRDSAYGKAVDLWRQGDHAAASALFGRIHRLDPDFRLTRFYLALDALDRDQQKTAWDLLKAFSATQGASGASEDRLARDAARVMLEALGDGSRLTDRAGTVQGIPLT</sequence>
<reference evidence="6" key="1">
    <citation type="journal article" date="2023" name="Int. J. Syst. Evol. Microbiol.">
        <title>Mesoterricola silvestris gen. nov., sp. nov., Mesoterricola sediminis sp. nov., Geothrix oryzae sp. nov., Geothrix edaphica sp. nov., Geothrix rubra sp. nov., and Geothrix limicola sp. nov., six novel members of Acidobacteriota isolated from soils.</title>
        <authorList>
            <person name="Itoh H."/>
            <person name="Sugisawa Y."/>
            <person name="Mise K."/>
            <person name="Xu Z."/>
            <person name="Kuniyasu M."/>
            <person name="Ushijima N."/>
            <person name="Kawano K."/>
            <person name="Kobayashi E."/>
            <person name="Shiratori Y."/>
            <person name="Masuda Y."/>
            <person name="Senoo K."/>
        </authorList>
    </citation>
    <scope>NUCLEOTIDE SEQUENCE</scope>
    <source>
        <strain evidence="6">W786</strain>
    </source>
</reference>
<dbReference type="NCBIfam" id="TIGR01352">
    <property type="entry name" value="tonB_Cterm"/>
    <property type="match status" value="1"/>
</dbReference>
<dbReference type="GO" id="GO:0016020">
    <property type="term" value="C:membrane"/>
    <property type="evidence" value="ECO:0007669"/>
    <property type="project" value="UniProtKB-SubCell"/>
</dbReference>
<keyword evidence="7" id="KW-1185">Reference proteome</keyword>
<evidence type="ECO:0000259" key="5">
    <source>
        <dbReference type="Pfam" id="PF03544"/>
    </source>
</evidence>
<dbReference type="SUPFAM" id="SSF48452">
    <property type="entry name" value="TPR-like"/>
    <property type="match status" value="1"/>
</dbReference>
<organism evidence="6 7">
    <name type="scientific">Mesoterricola sediminis</name>
    <dbReference type="NCBI Taxonomy" id="2927980"/>
    <lineage>
        <taxon>Bacteria</taxon>
        <taxon>Pseudomonadati</taxon>
        <taxon>Acidobacteriota</taxon>
        <taxon>Holophagae</taxon>
        <taxon>Holophagales</taxon>
        <taxon>Holophagaceae</taxon>
        <taxon>Mesoterricola</taxon>
    </lineage>
</organism>
<evidence type="ECO:0000313" key="6">
    <source>
        <dbReference type="EMBL" id="BDU76227.1"/>
    </source>
</evidence>
<dbReference type="InterPro" id="IPR037682">
    <property type="entry name" value="TonB_C"/>
</dbReference>
<dbReference type="EMBL" id="AP027081">
    <property type="protein sequence ID" value="BDU76227.1"/>
    <property type="molecule type" value="Genomic_DNA"/>
</dbReference>
<evidence type="ECO:0000313" key="7">
    <source>
        <dbReference type="Proteomes" id="UP001228113"/>
    </source>
</evidence>
<evidence type="ECO:0000256" key="1">
    <source>
        <dbReference type="ARBA" id="ARBA00004167"/>
    </source>
</evidence>
<keyword evidence="4" id="KW-0472">Membrane</keyword>